<comment type="subcellular location">
    <subcellularLocation>
        <location evidence="1">Cell membrane</location>
        <topology evidence="1">Single-pass membrane protein</topology>
    </subcellularLocation>
</comment>
<dbReference type="Pfam" id="PF02699">
    <property type="entry name" value="YajC"/>
    <property type="match status" value="1"/>
</dbReference>
<dbReference type="PANTHER" id="PTHR33909:SF1">
    <property type="entry name" value="SEC TRANSLOCON ACCESSORY COMPLEX SUBUNIT YAJC"/>
    <property type="match status" value="1"/>
</dbReference>
<evidence type="ECO:0000313" key="11">
    <source>
        <dbReference type="EMBL" id="HJE92157.1"/>
    </source>
</evidence>
<dbReference type="Proteomes" id="UP000776650">
    <property type="component" value="Unassembled WGS sequence"/>
</dbReference>
<organism evidence="11 12">
    <name type="scientific">Dietzia timorensis</name>
    <dbReference type="NCBI Taxonomy" id="499555"/>
    <lineage>
        <taxon>Bacteria</taxon>
        <taxon>Bacillati</taxon>
        <taxon>Actinomycetota</taxon>
        <taxon>Actinomycetes</taxon>
        <taxon>Mycobacteriales</taxon>
        <taxon>Dietziaceae</taxon>
        <taxon>Dietzia</taxon>
    </lineage>
</organism>
<evidence type="ECO:0000256" key="9">
    <source>
        <dbReference type="ARBA" id="ARBA00023136"/>
    </source>
</evidence>
<dbReference type="InterPro" id="IPR003849">
    <property type="entry name" value="Preprotein_translocase_YajC"/>
</dbReference>
<keyword evidence="6" id="KW-0653">Protein transport</keyword>
<dbReference type="GO" id="GO:0015031">
    <property type="term" value="P:protein transport"/>
    <property type="evidence" value="ECO:0007669"/>
    <property type="project" value="UniProtKB-KW"/>
</dbReference>
<evidence type="ECO:0000256" key="4">
    <source>
        <dbReference type="ARBA" id="ARBA00022475"/>
    </source>
</evidence>
<evidence type="ECO:0000256" key="10">
    <source>
        <dbReference type="SAM" id="MobiDB-lite"/>
    </source>
</evidence>
<keyword evidence="3" id="KW-0813">Transport</keyword>
<protein>
    <submittedName>
        <fullName evidence="11">Preprotein translocase subunit YajC</fullName>
    </submittedName>
</protein>
<dbReference type="AlphaFoldDB" id="A0A921F5U0"/>
<dbReference type="EMBL" id="DYXM01000276">
    <property type="protein sequence ID" value="HJE92157.1"/>
    <property type="molecule type" value="Genomic_DNA"/>
</dbReference>
<feature type="region of interest" description="Disordered" evidence="10">
    <location>
        <begin position="80"/>
        <end position="112"/>
    </location>
</feature>
<keyword evidence="5" id="KW-0812">Transmembrane</keyword>
<evidence type="ECO:0000256" key="2">
    <source>
        <dbReference type="ARBA" id="ARBA00006742"/>
    </source>
</evidence>
<keyword evidence="9" id="KW-0472">Membrane</keyword>
<keyword evidence="7" id="KW-1133">Transmembrane helix</keyword>
<name>A0A921F5U0_9ACTN</name>
<evidence type="ECO:0000313" key="12">
    <source>
        <dbReference type="Proteomes" id="UP000776650"/>
    </source>
</evidence>
<evidence type="ECO:0000256" key="8">
    <source>
        <dbReference type="ARBA" id="ARBA00023010"/>
    </source>
</evidence>
<dbReference type="RefSeq" id="WP_303915680.1">
    <property type="nucleotide sequence ID" value="NZ_DYXM01000276.1"/>
</dbReference>
<evidence type="ECO:0000256" key="7">
    <source>
        <dbReference type="ARBA" id="ARBA00022989"/>
    </source>
</evidence>
<keyword evidence="8" id="KW-0811">Translocation</keyword>
<evidence type="ECO:0000256" key="1">
    <source>
        <dbReference type="ARBA" id="ARBA00004162"/>
    </source>
</evidence>
<proteinExistence type="inferred from homology"/>
<evidence type="ECO:0000256" key="6">
    <source>
        <dbReference type="ARBA" id="ARBA00022927"/>
    </source>
</evidence>
<dbReference type="GO" id="GO:0005886">
    <property type="term" value="C:plasma membrane"/>
    <property type="evidence" value="ECO:0007669"/>
    <property type="project" value="UniProtKB-SubCell"/>
</dbReference>
<dbReference type="NCBIfam" id="TIGR00739">
    <property type="entry name" value="yajC"/>
    <property type="match status" value="1"/>
</dbReference>
<dbReference type="PANTHER" id="PTHR33909">
    <property type="entry name" value="SEC TRANSLOCON ACCESSORY COMPLEX SUBUNIT YAJC"/>
    <property type="match status" value="1"/>
</dbReference>
<reference evidence="11" key="2">
    <citation type="submission" date="2021-09" db="EMBL/GenBank/DDBJ databases">
        <authorList>
            <person name="Gilroy R."/>
        </authorList>
    </citation>
    <scope>NUCLEOTIDE SEQUENCE</scope>
    <source>
        <strain evidence="11">ChiGjej1B1-18357</strain>
    </source>
</reference>
<comment type="similarity">
    <text evidence="2">Belongs to the YajC family.</text>
</comment>
<gene>
    <name evidence="11" type="primary">yajC</name>
    <name evidence="11" type="ORF">K8V11_14250</name>
</gene>
<feature type="compositionally biased region" description="Polar residues" evidence="10">
    <location>
        <begin position="84"/>
        <end position="104"/>
    </location>
</feature>
<keyword evidence="4" id="KW-1003">Cell membrane</keyword>
<comment type="caution">
    <text evidence="11">The sequence shown here is derived from an EMBL/GenBank/DDBJ whole genome shotgun (WGS) entry which is preliminary data.</text>
</comment>
<accession>A0A921F5U0</accession>
<dbReference type="SMART" id="SM01323">
    <property type="entry name" value="YajC"/>
    <property type="match status" value="1"/>
</dbReference>
<sequence length="112" mass="12412">MELLLPLLIVVLFGLMIMQMVRQRKTMKEVQGLQNSLQPGDLVMTTAGLHAKVVATSEATLDLEIAPGVVSTWDRRVIRERITPQEQPATQDFNSTESPETPDNPTGPESEK</sequence>
<evidence type="ECO:0000256" key="5">
    <source>
        <dbReference type="ARBA" id="ARBA00022692"/>
    </source>
</evidence>
<evidence type="ECO:0000256" key="3">
    <source>
        <dbReference type="ARBA" id="ARBA00022448"/>
    </source>
</evidence>
<reference evidence="11" key="1">
    <citation type="journal article" date="2021" name="PeerJ">
        <title>Extensive microbial diversity within the chicken gut microbiome revealed by metagenomics and culture.</title>
        <authorList>
            <person name="Gilroy R."/>
            <person name="Ravi A."/>
            <person name="Getino M."/>
            <person name="Pursley I."/>
            <person name="Horton D.L."/>
            <person name="Alikhan N.F."/>
            <person name="Baker D."/>
            <person name="Gharbi K."/>
            <person name="Hall N."/>
            <person name="Watson M."/>
            <person name="Adriaenssens E.M."/>
            <person name="Foster-Nyarko E."/>
            <person name="Jarju S."/>
            <person name="Secka A."/>
            <person name="Antonio M."/>
            <person name="Oren A."/>
            <person name="Chaudhuri R.R."/>
            <person name="La Ragione R."/>
            <person name="Hildebrand F."/>
            <person name="Pallen M.J."/>
        </authorList>
    </citation>
    <scope>NUCLEOTIDE SEQUENCE</scope>
    <source>
        <strain evidence="11">ChiGjej1B1-18357</strain>
    </source>
</reference>